<keyword evidence="3" id="KW-1185">Reference proteome</keyword>
<sequence length="117" mass="13263">MNRVREDAANHAKTNEVAPGYGPNHSYAGTDHLPSVKVVFVSIVPYQYVMTVPAFQAGINRVHQEYNGIIQMRHVVIYRNSIYSCDVLADYSTDFAAKYFYTESHTDEVQIFIAPCQ</sequence>
<evidence type="ECO:0000313" key="3">
    <source>
        <dbReference type="Proteomes" id="UP000186922"/>
    </source>
</evidence>
<reference evidence="2 3" key="1">
    <citation type="journal article" date="2016" name="Nat. Commun.">
        <title>Extremotolerant tardigrade genome and improved radiotolerance of human cultured cells by tardigrade-unique protein.</title>
        <authorList>
            <person name="Hashimoto T."/>
            <person name="Horikawa D.D."/>
            <person name="Saito Y."/>
            <person name="Kuwahara H."/>
            <person name="Kozuka-Hata H."/>
            <person name="Shin-I T."/>
            <person name="Minakuchi Y."/>
            <person name="Ohishi K."/>
            <person name="Motoyama A."/>
            <person name="Aizu T."/>
            <person name="Enomoto A."/>
            <person name="Kondo K."/>
            <person name="Tanaka S."/>
            <person name="Hara Y."/>
            <person name="Koshikawa S."/>
            <person name="Sagara H."/>
            <person name="Miura T."/>
            <person name="Yokobori S."/>
            <person name="Miyagawa K."/>
            <person name="Suzuki Y."/>
            <person name="Kubo T."/>
            <person name="Oyama M."/>
            <person name="Kohara Y."/>
            <person name="Fujiyama A."/>
            <person name="Arakawa K."/>
            <person name="Katayama T."/>
            <person name="Toyoda A."/>
            <person name="Kunieda T."/>
        </authorList>
    </citation>
    <scope>NUCLEOTIDE SEQUENCE [LARGE SCALE GENOMIC DNA]</scope>
    <source>
        <strain evidence="2 3">YOKOZUNA-1</strain>
    </source>
</reference>
<dbReference type="EMBL" id="BDGG01000005">
    <property type="protein sequence ID" value="GAV00037.1"/>
    <property type="molecule type" value="Genomic_DNA"/>
</dbReference>
<feature type="compositionally biased region" description="Basic and acidic residues" evidence="1">
    <location>
        <begin position="1"/>
        <end position="14"/>
    </location>
</feature>
<comment type="caution">
    <text evidence="2">The sequence shown here is derived from an EMBL/GenBank/DDBJ whole genome shotgun (WGS) entry which is preliminary data.</text>
</comment>
<accession>A0A1D1VEG7</accession>
<proteinExistence type="predicted"/>
<evidence type="ECO:0000313" key="2">
    <source>
        <dbReference type="EMBL" id="GAV00037.1"/>
    </source>
</evidence>
<dbReference type="AlphaFoldDB" id="A0A1D1VEG7"/>
<name>A0A1D1VEG7_RAMVA</name>
<dbReference type="Proteomes" id="UP000186922">
    <property type="component" value="Unassembled WGS sequence"/>
</dbReference>
<feature type="region of interest" description="Disordered" evidence="1">
    <location>
        <begin position="1"/>
        <end position="23"/>
    </location>
</feature>
<gene>
    <name evidence="2" type="primary">RvY_10949-1</name>
    <name evidence="2" type="synonym">RvY_10949.1</name>
    <name evidence="2" type="ORF">RvY_10949</name>
</gene>
<organism evidence="2 3">
    <name type="scientific">Ramazzottius varieornatus</name>
    <name type="common">Water bear</name>
    <name type="synonym">Tardigrade</name>
    <dbReference type="NCBI Taxonomy" id="947166"/>
    <lineage>
        <taxon>Eukaryota</taxon>
        <taxon>Metazoa</taxon>
        <taxon>Ecdysozoa</taxon>
        <taxon>Tardigrada</taxon>
        <taxon>Eutardigrada</taxon>
        <taxon>Parachela</taxon>
        <taxon>Hypsibioidea</taxon>
        <taxon>Ramazzottiidae</taxon>
        <taxon>Ramazzottius</taxon>
    </lineage>
</organism>
<evidence type="ECO:0000256" key="1">
    <source>
        <dbReference type="SAM" id="MobiDB-lite"/>
    </source>
</evidence>
<evidence type="ECO:0008006" key="4">
    <source>
        <dbReference type="Google" id="ProtNLM"/>
    </source>
</evidence>
<protein>
    <recommendedName>
        <fullName evidence="4">Hexosyltransferase</fullName>
    </recommendedName>
</protein>
<dbReference type="OrthoDB" id="10634242at2759"/>